<keyword evidence="10" id="KW-1185">Reference proteome</keyword>
<dbReference type="Gene3D" id="3.40.50.740">
    <property type="match status" value="1"/>
</dbReference>
<evidence type="ECO:0000256" key="5">
    <source>
        <dbReference type="ARBA" id="ARBA00023002"/>
    </source>
</evidence>
<organism evidence="9 10">
    <name type="scientific">Nocardia gamkensis</name>
    <dbReference type="NCBI Taxonomy" id="352869"/>
    <lineage>
        <taxon>Bacteria</taxon>
        <taxon>Bacillati</taxon>
        <taxon>Actinomycetota</taxon>
        <taxon>Actinomycetes</taxon>
        <taxon>Mycobacteriales</taxon>
        <taxon>Nocardiaceae</taxon>
        <taxon>Nocardia</taxon>
    </lineage>
</organism>
<reference evidence="9 10" key="1">
    <citation type="submission" date="2020-04" db="EMBL/GenBank/DDBJ databases">
        <title>MicrobeNet Type strains.</title>
        <authorList>
            <person name="Nicholson A.C."/>
        </authorList>
    </citation>
    <scope>NUCLEOTIDE SEQUENCE [LARGE SCALE GENOMIC DNA]</scope>
    <source>
        <strain evidence="9 10">DSM 44956</strain>
    </source>
</reference>
<dbReference type="PANTHER" id="PTHR43742">
    <property type="entry name" value="TRIMETHYLAMINE-N-OXIDE REDUCTASE"/>
    <property type="match status" value="1"/>
</dbReference>
<evidence type="ECO:0000259" key="8">
    <source>
        <dbReference type="Pfam" id="PF18364"/>
    </source>
</evidence>
<dbReference type="GO" id="GO:0030288">
    <property type="term" value="C:outer membrane-bounded periplasmic space"/>
    <property type="evidence" value="ECO:0007669"/>
    <property type="project" value="TreeGrafter"/>
</dbReference>
<accession>A0A7X6R2A6</accession>
<dbReference type="GO" id="GO:0043546">
    <property type="term" value="F:molybdopterin cofactor binding"/>
    <property type="evidence" value="ECO:0007669"/>
    <property type="project" value="InterPro"/>
</dbReference>
<protein>
    <submittedName>
        <fullName evidence="9">Molybdopterin-dependent oxidoreductase</fullName>
    </submittedName>
</protein>
<evidence type="ECO:0000313" key="10">
    <source>
        <dbReference type="Proteomes" id="UP000540698"/>
    </source>
</evidence>
<dbReference type="Gene3D" id="3.90.55.10">
    <property type="entry name" value="Dimethylsulfoxide Reductase, domain 3"/>
    <property type="match status" value="1"/>
</dbReference>
<evidence type="ECO:0000256" key="4">
    <source>
        <dbReference type="ARBA" id="ARBA00022723"/>
    </source>
</evidence>
<evidence type="ECO:0000259" key="6">
    <source>
        <dbReference type="Pfam" id="PF00384"/>
    </source>
</evidence>
<name>A0A7X6R2A6_9NOCA</name>
<evidence type="ECO:0000259" key="7">
    <source>
        <dbReference type="Pfam" id="PF01568"/>
    </source>
</evidence>
<dbReference type="Pfam" id="PF18364">
    <property type="entry name" value="Molybdopterin_N"/>
    <property type="match status" value="1"/>
</dbReference>
<comment type="cofactor">
    <cofactor evidence="1">
        <name>Mo-bis(molybdopterin guanine dinucleotide)</name>
        <dbReference type="ChEBI" id="CHEBI:60539"/>
    </cofactor>
</comment>
<keyword evidence="5" id="KW-0560">Oxidoreductase</keyword>
<dbReference type="Proteomes" id="UP000540698">
    <property type="component" value="Unassembled WGS sequence"/>
</dbReference>
<dbReference type="GO" id="GO:0009055">
    <property type="term" value="F:electron transfer activity"/>
    <property type="evidence" value="ECO:0007669"/>
    <property type="project" value="TreeGrafter"/>
</dbReference>
<dbReference type="InterPro" id="IPR006656">
    <property type="entry name" value="Mopterin_OxRdtase"/>
</dbReference>
<dbReference type="CDD" id="cd02793">
    <property type="entry name" value="MopB_CT_DMSOR-BSOR-TMAOR"/>
    <property type="match status" value="1"/>
</dbReference>
<dbReference type="GO" id="GO:0016491">
    <property type="term" value="F:oxidoreductase activity"/>
    <property type="evidence" value="ECO:0007669"/>
    <property type="project" value="UniProtKB-KW"/>
</dbReference>
<dbReference type="InterPro" id="IPR009010">
    <property type="entry name" value="Asp_de-COase-like_dom_sf"/>
</dbReference>
<comment type="similarity">
    <text evidence="2">Belongs to the prokaryotic molybdopterin-containing oxidoreductase family.</text>
</comment>
<dbReference type="GO" id="GO:0009061">
    <property type="term" value="P:anaerobic respiration"/>
    <property type="evidence" value="ECO:0007669"/>
    <property type="project" value="TreeGrafter"/>
</dbReference>
<dbReference type="InterPro" id="IPR006657">
    <property type="entry name" value="MoPterin_dinucl-bd_dom"/>
</dbReference>
<dbReference type="EMBL" id="JAAXOS010000003">
    <property type="protein sequence ID" value="NKY26123.1"/>
    <property type="molecule type" value="Genomic_DNA"/>
</dbReference>
<dbReference type="GO" id="GO:0030151">
    <property type="term" value="F:molybdenum ion binding"/>
    <property type="evidence" value="ECO:0007669"/>
    <property type="project" value="TreeGrafter"/>
</dbReference>
<feature type="domain" description="Molybdopterin dinucleotide-binding" evidence="7">
    <location>
        <begin position="618"/>
        <end position="732"/>
    </location>
</feature>
<dbReference type="Gene3D" id="2.40.40.20">
    <property type="match status" value="1"/>
</dbReference>
<keyword evidence="4" id="KW-0479">Metal-binding</keyword>
<dbReference type="InterPro" id="IPR050612">
    <property type="entry name" value="Prok_Mopterin_Oxidored"/>
</dbReference>
<evidence type="ECO:0000313" key="9">
    <source>
        <dbReference type="EMBL" id="NKY26123.1"/>
    </source>
</evidence>
<sequence>MTTHLTHWGAFEADSDGERLTAVRPWHGDPEPVPLIGNVASAQHHPTRIDRPYVRRGWLENGPGPGARGSESFVPVSWERALDLLAGELGRVYQEHGAQAVYGGSYGWASAGRFHHAQSQLHRFLNCLGGYVRHVNSYSLGTSTVFLPYVIGDIGWVTQQATAKTVLAEHSELVVAFGGLSPKNAAVSPGGVSRHNMRAWIVAARARGCRFVSISPLRDDTPRESEAEWIAPRPGTDVAMMLALAQVLDAEGLADEQFLREYTVGFDRFAEYLRGAVDGVVKDPEWAAAITGVPADRIRTLAREMAAARTLVTVSWSLQRAHHGEQPLWAGVALAAMLGQIGLPGGGFGHGYGSAAGVGEPARVPAPRLPQGRNGVDAFIPVARIADMLLEPGAPFRYNGRELVYPEVRLVYWCGGNPFHHHQDLARLRTAFGRSDTVVVHDAFWTATARHADIVLPATMSIERDDYGVGEGDRSFFPMKALTRPYGQARDDYSIFAETADRLGVGREFTEGRSAVEWLRHLYEPWRVEQSLAGHELPDFDAFWAGEVLELPVPDPNQVLAADFRADPDRHPLSTPSGKIEIFSATIDGFGYADCPGHPVWLEPEEWLGGAAAARFPLQLVANQPRTKLHSQLDVGAYSRSVKISGREPIRMHPSDADARGLRAGEIVRVFNERGSCLAGLVVDDGVRAGVAQLSTGAWYDPDPADPTFCRHGNPNVLIADRPSSTLSQGCAGQLTLVEVERYAGPITEVEVMRPPHTVVPGAL</sequence>
<feature type="domain" description="Molybdopterin oxidoreductase" evidence="6">
    <location>
        <begin position="48"/>
        <end position="500"/>
    </location>
</feature>
<dbReference type="Gene3D" id="3.40.228.10">
    <property type="entry name" value="Dimethylsulfoxide Reductase, domain 2"/>
    <property type="match status" value="1"/>
</dbReference>
<evidence type="ECO:0000256" key="1">
    <source>
        <dbReference type="ARBA" id="ARBA00001942"/>
    </source>
</evidence>
<comment type="caution">
    <text evidence="9">The sequence shown here is derived from an EMBL/GenBank/DDBJ whole genome shotgun (WGS) entry which is preliminary data.</text>
</comment>
<keyword evidence="3" id="KW-0500">Molybdenum</keyword>
<gene>
    <name evidence="9" type="ORF">HGB38_07805</name>
</gene>
<dbReference type="InterPro" id="IPR041954">
    <property type="entry name" value="CT_DMSOR/BSOR/TMAOR"/>
</dbReference>
<dbReference type="PANTHER" id="PTHR43742:SF10">
    <property type="entry name" value="TRIMETHYLAMINE-N-OXIDE REDUCTASE 2"/>
    <property type="match status" value="1"/>
</dbReference>
<evidence type="ECO:0000256" key="3">
    <source>
        <dbReference type="ARBA" id="ARBA00022505"/>
    </source>
</evidence>
<dbReference type="AlphaFoldDB" id="A0A7X6R2A6"/>
<dbReference type="InterPro" id="IPR041460">
    <property type="entry name" value="Molybdopterin_N"/>
</dbReference>
<dbReference type="Pfam" id="PF01568">
    <property type="entry name" value="Molydop_binding"/>
    <property type="match status" value="1"/>
</dbReference>
<dbReference type="SUPFAM" id="SSF53706">
    <property type="entry name" value="Formate dehydrogenase/DMSO reductase, domains 1-3"/>
    <property type="match status" value="1"/>
</dbReference>
<feature type="domain" description="Molybdopterin oxidoreductase N-terminal" evidence="8">
    <location>
        <begin position="4"/>
        <end position="44"/>
    </location>
</feature>
<dbReference type="SUPFAM" id="SSF50692">
    <property type="entry name" value="ADC-like"/>
    <property type="match status" value="1"/>
</dbReference>
<dbReference type="CDD" id="cd02769">
    <property type="entry name" value="MopB_DMSOR-BSOR-TMAOR"/>
    <property type="match status" value="1"/>
</dbReference>
<evidence type="ECO:0000256" key="2">
    <source>
        <dbReference type="ARBA" id="ARBA00010312"/>
    </source>
</evidence>
<dbReference type="Pfam" id="PF00384">
    <property type="entry name" value="Molybdopterin"/>
    <property type="match status" value="1"/>
</dbReference>
<proteinExistence type="inferred from homology"/>
<dbReference type="RefSeq" id="WP_062970413.1">
    <property type="nucleotide sequence ID" value="NZ_JAAXOS010000003.1"/>
</dbReference>